<accession>A0A6A6ULS0</accession>
<dbReference type="Proteomes" id="UP000799302">
    <property type="component" value="Unassembled WGS sequence"/>
</dbReference>
<reference evidence="1" key="1">
    <citation type="journal article" date="2020" name="Stud. Mycol.">
        <title>101 Dothideomycetes genomes: a test case for predicting lifestyles and emergence of pathogens.</title>
        <authorList>
            <person name="Haridas S."/>
            <person name="Albert R."/>
            <person name="Binder M."/>
            <person name="Bloem J."/>
            <person name="Labutti K."/>
            <person name="Salamov A."/>
            <person name="Andreopoulos B."/>
            <person name="Baker S."/>
            <person name="Barry K."/>
            <person name="Bills G."/>
            <person name="Bluhm B."/>
            <person name="Cannon C."/>
            <person name="Castanera R."/>
            <person name="Culley D."/>
            <person name="Daum C."/>
            <person name="Ezra D."/>
            <person name="Gonzalez J."/>
            <person name="Henrissat B."/>
            <person name="Kuo A."/>
            <person name="Liang C."/>
            <person name="Lipzen A."/>
            <person name="Lutzoni F."/>
            <person name="Magnuson J."/>
            <person name="Mondo S."/>
            <person name="Nolan M."/>
            <person name="Ohm R."/>
            <person name="Pangilinan J."/>
            <person name="Park H.-J."/>
            <person name="Ramirez L."/>
            <person name="Alfaro M."/>
            <person name="Sun H."/>
            <person name="Tritt A."/>
            <person name="Yoshinaga Y."/>
            <person name="Zwiers L.-H."/>
            <person name="Turgeon B."/>
            <person name="Goodwin S."/>
            <person name="Spatafora J."/>
            <person name="Crous P."/>
            <person name="Grigoriev I."/>
        </authorList>
    </citation>
    <scope>NUCLEOTIDE SEQUENCE</scope>
    <source>
        <strain evidence="1">CBS 115976</strain>
    </source>
</reference>
<organism evidence="1 2">
    <name type="scientific">Microthyrium microscopicum</name>
    <dbReference type="NCBI Taxonomy" id="703497"/>
    <lineage>
        <taxon>Eukaryota</taxon>
        <taxon>Fungi</taxon>
        <taxon>Dikarya</taxon>
        <taxon>Ascomycota</taxon>
        <taxon>Pezizomycotina</taxon>
        <taxon>Dothideomycetes</taxon>
        <taxon>Dothideomycetes incertae sedis</taxon>
        <taxon>Microthyriales</taxon>
        <taxon>Microthyriaceae</taxon>
        <taxon>Microthyrium</taxon>
    </lineage>
</organism>
<proteinExistence type="predicted"/>
<gene>
    <name evidence="1" type="ORF">BT63DRAFT_421403</name>
</gene>
<keyword evidence="2" id="KW-1185">Reference proteome</keyword>
<dbReference type="EMBL" id="MU004231">
    <property type="protein sequence ID" value="KAF2673235.1"/>
    <property type="molecule type" value="Genomic_DNA"/>
</dbReference>
<sequence length="207" mass="24179">MNHSNTKIFNLVFDHFAKDGQNPFELDLNATQSIRKLIITSKYDNPMYMYSSSNLSFVTPTTSCQCSTQRLCLHDLQLVFPNLKDLVIYQTSENQVAGYYHNRRPRFSHFMIRWDKGIEASTLHMQTFRPGDMDWYQITTAMKPHVAYLSPASKLFMKIQQVYIKLNKQRSYAPTELSRCDQCSRLWATSWRNTHPTTKATVACSQR</sequence>
<dbReference type="AlphaFoldDB" id="A0A6A6ULS0"/>
<evidence type="ECO:0000313" key="2">
    <source>
        <dbReference type="Proteomes" id="UP000799302"/>
    </source>
</evidence>
<name>A0A6A6ULS0_9PEZI</name>
<evidence type="ECO:0000313" key="1">
    <source>
        <dbReference type="EMBL" id="KAF2673235.1"/>
    </source>
</evidence>
<protein>
    <submittedName>
        <fullName evidence="1">Uncharacterized protein</fullName>
    </submittedName>
</protein>